<evidence type="ECO:0000313" key="3">
    <source>
        <dbReference type="EMBL" id="MQN89564.1"/>
    </source>
</evidence>
<feature type="domain" description="MobA/VirD2-like nuclease" evidence="2">
    <location>
        <begin position="17"/>
        <end position="144"/>
    </location>
</feature>
<feature type="compositionally biased region" description="Basic residues" evidence="1">
    <location>
        <begin position="304"/>
        <end position="316"/>
    </location>
</feature>
<evidence type="ECO:0000313" key="4">
    <source>
        <dbReference type="Proteomes" id="UP000420635"/>
    </source>
</evidence>
<dbReference type="InterPro" id="IPR005094">
    <property type="entry name" value="Endonuclease_MobA/VirD2"/>
</dbReference>
<proteinExistence type="predicted"/>
<evidence type="ECO:0000256" key="1">
    <source>
        <dbReference type="SAM" id="MobiDB-lite"/>
    </source>
</evidence>
<gene>
    <name evidence="3" type="ORF">F7D59_06800</name>
</gene>
<comment type="caution">
    <text evidence="3">The sequence shown here is derived from an EMBL/GenBank/DDBJ whole genome shotgun (WGS) entry which is preliminary data.</text>
</comment>
<reference evidence="4" key="1">
    <citation type="submission" date="2019-09" db="EMBL/GenBank/DDBJ databases">
        <title>Distinct polysaccharide growth profiles of human intestinal Prevotella copri isolates.</title>
        <authorList>
            <person name="Fehlner-Peach H."/>
            <person name="Magnabosco C."/>
            <person name="Raghavan V."/>
            <person name="Scher J.U."/>
            <person name="Tett A."/>
            <person name="Cox L.M."/>
            <person name="Gottsegen C."/>
            <person name="Watters A."/>
            <person name="Wiltshire- Gordon J.D."/>
            <person name="Segata N."/>
            <person name="Bonneau R."/>
            <person name="Littman D.R."/>
        </authorList>
    </citation>
    <scope>NUCLEOTIDE SEQUENCE [LARGE SCALE GENOMIC DNA]</scope>
    <source>
        <strain evidence="4">iP54</strain>
    </source>
</reference>
<dbReference type="Pfam" id="PF03432">
    <property type="entry name" value="Relaxase"/>
    <property type="match status" value="1"/>
</dbReference>
<organism evidence="3 4">
    <name type="scientific">Segatella copri</name>
    <dbReference type="NCBI Taxonomy" id="165179"/>
    <lineage>
        <taxon>Bacteria</taxon>
        <taxon>Pseudomonadati</taxon>
        <taxon>Bacteroidota</taxon>
        <taxon>Bacteroidia</taxon>
        <taxon>Bacteroidales</taxon>
        <taxon>Prevotellaceae</taxon>
        <taxon>Segatella</taxon>
    </lineage>
</organism>
<evidence type="ECO:0000259" key="2">
    <source>
        <dbReference type="Pfam" id="PF03432"/>
    </source>
</evidence>
<dbReference type="RefSeq" id="WP_153113278.1">
    <property type="nucleotide sequence ID" value="NZ_VZAS01000093.1"/>
</dbReference>
<protein>
    <submittedName>
        <fullName evidence="3">Relaxase/mobilization nuclease domain-containing protein</fullName>
    </submittedName>
</protein>
<dbReference type="AlphaFoldDB" id="A0A646HHK5"/>
<feature type="region of interest" description="Disordered" evidence="1">
    <location>
        <begin position="297"/>
        <end position="316"/>
    </location>
</feature>
<dbReference type="Proteomes" id="UP000420635">
    <property type="component" value="Unassembled WGS sequence"/>
</dbReference>
<dbReference type="EMBL" id="VZBQ01000079">
    <property type="protein sequence ID" value="MQN89564.1"/>
    <property type="molecule type" value="Genomic_DNA"/>
</dbReference>
<name>A0A646HHK5_9BACT</name>
<accession>A0A646HHK5</accession>
<sequence>MIGKLKKGSSFGGCIRYVTGKDEAKIIASDGVLLGTNAEIAQSFELQRQLNPRIKKPVGHIALSFKPEDKPRLTDEFMTKIALEYMQMMCITDTQFIIVRHHNTDNPHCHIVYNRINNESKLLSDRNDYRRNEQVTKALKSKYGFTYGTDKSKTNTRKLRNAERAKYEIHNAVKSALRMADSWDEFKSELAKRGVHLEFVYMDKEQTKVQGIRFSKDGYSFKGTQISRDYSFGKLNARFEGTENHVSARAISTQQYEQGSFKDELLPFMSESSQNPWNGISSIGLFASANAQTFEQFPEDESAKKKKKKRRRGFSL</sequence>